<feature type="compositionally biased region" description="Low complexity" evidence="1">
    <location>
        <begin position="43"/>
        <end position="59"/>
    </location>
</feature>
<organism evidence="2 3">
    <name type="scientific">Linnemannia gamsii</name>
    <dbReference type="NCBI Taxonomy" id="64522"/>
    <lineage>
        <taxon>Eukaryota</taxon>
        <taxon>Fungi</taxon>
        <taxon>Fungi incertae sedis</taxon>
        <taxon>Mucoromycota</taxon>
        <taxon>Mortierellomycotina</taxon>
        <taxon>Mortierellomycetes</taxon>
        <taxon>Mortierellales</taxon>
        <taxon>Mortierellaceae</taxon>
        <taxon>Linnemannia</taxon>
    </lineage>
</organism>
<gene>
    <name evidence="2" type="ORF">BGZ97_009005</name>
</gene>
<dbReference type="OrthoDB" id="2448750at2759"/>
<feature type="compositionally biased region" description="Polar residues" evidence="1">
    <location>
        <begin position="92"/>
        <end position="101"/>
    </location>
</feature>
<feature type="compositionally biased region" description="Low complexity" evidence="1">
    <location>
        <begin position="196"/>
        <end position="207"/>
    </location>
</feature>
<feature type="compositionally biased region" description="Acidic residues" evidence="1">
    <location>
        <begin position="208"/>
        <end position="220"/>
    </location>
</feature>
<proteinExistence type="predicted"/>
<sequence length="424" mass="47101">TAHVHRNQYFKWTRRGVGKYNSADSGVDDDTEDDSADLEEGSDGYLSDTSSSSQESSYGKRSREEDSDDEDEQTTSPIMSLADFDAGELETPNYSTSQTPGTAIRMLNGIVLEGGSLTSPASPASPARSIDLDAPRKLCEYKGYKKAFYKISEMATFEEDVEYAGHNEPLQTYLDRMEKRARDTDSEEEDIDTGPAYAAARAVAYPESESEDDRAAEDLGDTTPRASTTTRKNHHPEQEQEDHEDGYLTPKASGPGAIFYQESNNDANDALGHDKYNSHGDDALSGQELSDEGVAAKWAHYEDSDQETVRGYGSREDDDQKDLDNEDCEDGQYYYGSYNKAAGRTATSMYSNKDKYEGYSSDDSIDHEDDDYYGCQNKAPGSTVNLDDDYSDEDYSDQESYNSYGRDHAAANRTTKFGHGYEDE</sequence>
<dbReference type="EMBL" id="JAAAIN010004224">
    <property type="protein sequence ID" value="KAG0282382.1"/>
    <property type="molecule type" value="Genomic_DNA"/>
</dbReference>
<feature type="region of interest" description="Disordered" evidence="1">
    <location>
        <begin position="176"/>
        <end position="424"/>
    </location>
</feature>
<evidence type="ECO:0000313" key="2">
    <source>
        <dbReference type="EMBL" id="KAG0282382.1"/>
    </source>
</evidence>
<feature type="compositionally biased region" description="Basic and acidic residues" evidence="1">
    <location>
        <begin position="271"/>
        <end position="282"/>
    </location>
</feature>
<keyword evidence="3" id="KW-1185">Reference proteome</keyword>
<reference evidence="2" key="1">
    <citation type="journal article" date="2020" name="Fungal Divers.">
        <title>Resolving the Mortierellaceae phylogeny through synthesis of multi-gene phylogenetics and phylogenomics.</title>
        <authorList>
            <person name="Vandepol N."/>
            <person name="Liber J."/>
            <person name="Desiro A."/>
            <person name="Na H."/>
            <person name="Kennedy M."/>
            <person name="Barry K."/>
            <person name="Grigoriev I.V."/>
            <person name="Miller A.N."/>
            <person name="O'Donnell K."/>
            <person name="Stajich J.E."/>
            <person name="Bonito G."/>
        </authorList>
    </citation>
    <scope>NUCLEOTIDE SEQUENCE</scope>
    <source>
        <strain evidence="2">NVP60</strain>
    </source>
</reference>
<dbReference type="Proteomes" id="UP000823405">
    <property type="component" value="Unassembled WGS sequence"/>
</dbReference>
<accession>A0A9P6QQP2</accession>
<feature type="compositionally biased region" description="Acidic residues" evidence="1">
    <location>
        <begin position="363"/>
        <end position="372"/>
    </location>
</feature>
<comment type="caution">
    <text evidence="2">The sequence shown here is derived from an EMBL/GenBank/DDBJ whole genome shotgun (WGS) entry which is preliminary data.</text>
</comment>
<evidence type="ECO:0000256" key="1">
    <source>
        <dbReference type="SAM" id="MobiDB-lite"/>
    </source>
</evidence>
<dbReference type="AlphaFoldDB" id="A0A9P6QQP2"/>
<feature type="compositionally biased region" description="Acidic residues" evidence="1">
    <location>
        <begin position="386"/>
        <end position="397"/>
    </location>
</feature>
<feature type="region of interest" description="Disordered" evidence="1">
    <location>
        <begin position="18"/>
        <end position="101"/>
    </location>
</feature>
<feature type="compositionally biased region" description="Acidic residues" evidence="1">
    <location>
        <begin position="316"/>
        <end position="330"/>
    </location>
</feature>
<evidence type="ECO:0000313" key="3">
    <source>
        <dbReference type="Proteomes" id="UP000823405"/>
    </source>
</evidence>
<feature type="compositionally biased region" description="Acidic residues" evidence="1">
    <location>
        <begin position="26"/>
        <end position="42"/>
    </location>
</feature>
<protein>
    <submittedName>
        <fullName evidence="2">Uncharacterized protein</fullName>
    </submittedName>
</protein>
<name>A0A9P6QQP2_9FUNG</name>
<feature type="non-terminal residue" evidence="2">
    <location>
        <position position="1"/>
    </location>
</feature>